<evidence type="ECO:0008006" key="4">
    <source>
        <dbReference type="Google" id="ProtNLM"/>
    </source>
</evidence>
<accession>A0A6I4VM01</accession>
<protein>
    <recommendedName>
        <fullName evidence="4">DoxX-like family protein</fullName>
    </recommendedName>
</protein>
<dbReference type="RefSeq" id="WP_160799470.1">
    <property type="nucleotide sequence ID" value="NZ_WUUL01000001.1"/>
</dbReference>
<dbReference type="AlphaFoldDB" id="A0A6I4VM01"/>
<organism evidence="2 3">
    <name type="scientific">Shimazuella alba</name>
    <dbReference type="NCBI Taxonomy" id="2690964"/>
    <lineage>
        <taxon>Bacteria</taxon>
        <taxon>Bacillati</taxon>
        <taxon>Bacillota</taxon>
        <taxon>Bacilli</taxon>
        <taxon>Bacillales</taxon>
        <taxon>Thermoactinomycetaceae</taxon>
        <taxon>Shimazuella</taxon>
    </lineage>
</organism>
<feature type="transmembrane region" description="Helical" evidence="1">
    <location>
        <begin position="60"/>
        <end position="83"/>
    </location>
</feature>
<feature type="transmembrane region" description="Helical" evidence="1">
    <location>
        <begin position="12"/>
        <end position="31"/>
    </location>
</feature>
<name>A0A6I4VM01_9BACL</name>
<evidence type="ECO:0000256" key="1">
    <source>
        <dbReference type="SAM" id="Phobius"/>
    </source>
</evidence>
<comment type="caution">
    <text evidence="2">The sequence shown here is derived from an EMBL/GenBank/DDBJ whole genome shotgun (WGS) entry which is preliminary data.</text>
</comment>
<gene>
    <name evidence="2" type="ORF">GSM42_01495</name>
</gene>
<evidence type="ECO:0000313" key="2">
    <source>
        <dbReference type="EMBL" id="MXQ52447.1"/>
    </source>
</evidence>
<feature type="transmembrane region" description="Helical" evidence="1">
    <location>
        <begin position="95"/>
        <end position="114"/>
    </location>
</feature>
<dbReference type="Proteomes" id="UP000430692">
    <property type="component" value="Unassembled WGS sequence"/>
</dbReference>
<keyword evidence="3" id="KW-1185">Reference proteome</keyword>
<proteinExistence type="predicted"/>
<reference evidence="2 3" key="1">
    <citation type="submission" date="2019-12" db="EMBL/GenBank/DDBJ databases">
        <title>Whole-genome analyses of novel actinobacteria.</title>
        <authorList>
            <person name="Sahin N."/>
            <person name="Saygin H."/>
        </authorList>
    </citation>
    <scope>NUCLEOTIDE SEQUENCE [LARGE SCALE GENOMIC DNA]</scope>
    <source>
        <strain evidence="2 3">KC615</strain>
    </source>
</reference>
<dbReference type="EMBL" id="WUUL01000001">
    <property type="protein sequence ID" value="MXQ52447.1"/>
    <property type="molecule type" value="Genomic_DNA"/>
</dbReference>
<keyword evidence="1" id="KW-1133">Transmembrane helix</keyword>
<sequence length="130" mass="15150">MKKWTIIGCQWILGLIFILAGLNGLVVFFGMEPFMPTSPKAMELFKMKYLLFFEKSTETLLGVLLIWGRFIPFVLGALSPIIANILAFHIFEDMTLLPLAIVITLLEVYLLWIYRQYYESIFVYKARPFK</sequence>
<evidence type="ECO:0000313" key="3">
    <source>
        <dbReference type="Proteomes" id="UP000430692"/>
    </source>
</evidence>
<keyword evidence="1" id="KW-0812">Transmembrane</keyword>
<keyword evidence="1" id="KW-0472">Membrane</keyword>